<dbReference type="Gene3D" id="3.20.20.380">
    <property type="entry name" value="Copper homeostasis (CutC) domain"/>
    <property type="match status" value="1"/>
</dbReference>
<evidence type="ECO:0000313" key="2">
    <source>
        <dbReference type="Proteomes" id="UP001057025"/>
    </source>
</evidence>
<evidence type="ECO:0000313" key="1">
    <source>
        <dbReference type="EMBL" id="USS87245.1"/>
    </source>
</evidence>
<sequence>MNIEPLIATFQEVPKAAEQALLRVALANHAQTPSRGLIAATTRYLHEHQKSLDVWISATPHASEWNDTEIKLMEDDLFQCQELGVDGVIFGATTKTQHLDDEALEILLGASAGMDPFFSPAFTNLPAAEWPHALQWLSDHQFRGIVATDHLTELQTALKAYPTLQLVPMTANLQSAQRVESELHVPTIISPLAD</sequence>
<dbReference type="InterPro" id="IPR036822">
    <property type="entry name" value="CutC-like_dom_sf"/>
</dbReference>
<gene>
    <name evidence="1" type="ORF">M3M39_03750</name>
</gene>
<dbReference type="Pfam" id="PF03932">
    <property type="entry name" value="CutC"/>
    <property type="match status" value="1"/>
</dbReference>
<dbReference type="SUPFAM" id="SSF110395">
    <property type="entry name" value="CutC-like"/>
    <property type="match status" value="1"/>
</dbReference>
<name>A0ABY5BRH2_9LACO</name>
<keyword evidence="2" id="KW-1185">Reference proteome</keyword>
<accession>A0ABY5BRH2</accession>
<dbReference type="InterPro" id="IPR005627">
    <property type="entry name" value="CutC-like"/>
</dbReference>
<organism evidence="1 2">
    <name type="scientific">Fructilactobacillus hinvesii</name>
    <dbReference type="NCBI Taxonomy" id="2940300"/>
    <lineage>
        <taxon>Bacteria</taxon>
        <taxon>Bacillati</taxon>
        <taxon>Bacillota</taxon>
        <taxon>Bacilli</taxon>
        <taxon>Lactobacillales</taxon>
        <taxon>Lactobacillaceae</taxon>
        <taxon>Fructilactobacillus</taxon>
    </lineage>
</organism>
<dbReference type="RefSeq" id="WP_252796543.1">
    <property type="nucleotide sequence ID" value="NZ_CP097118.1"/>
</dbReference>
<reference evidence="1" key="1">
    <citation type="submission" date="2022-05" db="EMBL/GenBank/DDBJ databases">
        <authorList>
            <person name="Oliphant S.A."/>
            <person name="Watson-Haigh N.S."/>
            <person name="Sumby K.M."/>
            <person name="Gardner J.M."/>
            <person name="Jiranek V."/>
        </authorList>
    </citation>
    <scope>NUCLEOTIDE SEQUENCE</scope>
    <source>
        <strain evidence="1">KI11_C11</strain>
    </source>
</reference>
<protein>
    <submittedName>
        <fullName evidence="1">Copper resistance protein</fullName>
    </submittedName>
</protein>
<proteinExistence type="predicted"/>
<dbReference type="EMBL" id="CP097118">
    <property type="protein sequence ID" value="USS87245.1"/>
    <property type="molecule type" value="Genomic_DNA"/>
</dbReference>
<dbReference type="Proteomes" id="UP001057025">
    <property type="component" value="Chromosome"/>
</dbReference>